<dbReference type="GeneID" id="41989532"/>
<dbReference type="PROSITE" id="PS50280">
    <property type="entry name" value="SET"/>
    <property type="match status" value="1"/>
</dbReference>
<organism evidence="3 4">
    <name type="scientific">Fusarium coffeatum</name>
    <dbReference type="NCBI Taxonomy" id="231269"/>
    <lineage>
        <taxon>Eukaryota</taxon>
        <taxon>Fungi</taxon>
        <taxon>Dikarya</taxon>
        <taxon>Ascomycota</taxon>
        <taxon>Pezizomycotina</taxon>
        <taxon>Sordariomycetes</taxon>
        <taxon>Hypocreomycetidae</taxon>
        <taxon>Hypocreales</taxon>
        <taxon>Nectriaceae</taxon>
        <taxon>Fusarium</taxon>
        <taxon>Fusarium incarnatum-equiseti species complex</taxon>
    </lineage>
</organism>
<feature type="region of interest" description="Disordered" evidence="1">
    <location>
        <begin position="96"/>
        <end position="123"/>
    </location>
</feature>
<sequence>MSDRNRTPPDRVLVPTLATSAVDDISTLDPQPEDQPKEHSSRIATGNKQEIESTDNQQEIEDDISLASHQGLHDNQTNMFETGLSESFEAVAIEYSGTSDSDLGSGSDMDSVSDDEDSEDQATDEFVRTVTAHHDALKDVLDSRNLETGDMEAIDPSERNMEPASLPLIPSVSTEVIFKNSYFQVKRSQLAGWGAFAIRRLEKGDKILVEKPLFTATNQSLFDGFANLSKPLRAVAYSLHANSNLERIKTGPIETLIWKTNAFSTDYGDSEAGLFPIASRFNHACNPMQTVDWHYNYNDQTLEMIVQADVVKAGEELTISYDWLSPLGLYDRYGFKCSCGGCPGLSDEELAEREKRQW</sequence>
<gene>
    <name evidence="3" type="ORF">FIESC28_00085</name>
</gene>
<protein>
    <recommendedName>
        <fullName evidence="2">SET domain-containing protein</fullName>
    </recommendedName>
</protein>
<evidence type="ECO:0000313" key="4">
    <source>
        <dbReference type="Proteomes" id="UP000253153"/>
    </source>
</evidence>
<dbReference type="CDD" id="cd20071">
    <property type="entry name" value="SET_SMYD"/>
    <property type="match status" value="1"/>
</dbReference>
<dbReference type="SUPFAM" id="SSF82199">
    <property type="entry name" value="SET domain"/>
    <property type="match status" value="1"/>
</dbReference>
<dbReference type="InterPro" id="IPR001214">
    <property type="entry name" value="SET_dom"/>
</dbReference>
<comment type="caution">
    <text evidence="3">The sequence shown here is derived from an EMBL/GenBank/DDBJ whole genome shotgun (WGS) entry which is preliminary data.</text>
</comment>
<reference evidence="3 4" key="1">
    <citation type="submission" date="2018-06" db="EMBL/GenBank/DDBJ databases">
        <title>Fusarium incarnatum-equiseti species complex species 28.</title>
        <authorList>
            <person name="Gardiner D.M."/>
        </authorList>
    </citation>
    <scope>NUCLEOTIDE SEQUENCE [LARGE SCALE GENOMIC DNA]</scope>
    <source>
        <strain evidence="3 4">FIESC_28</strain>
    </source>
</reference>
<dbReference type="AlphaFoldDB" id="A0A366SDS8"/>
<dbReference type="PANTHER" id="PTHR47332:SF4">
    <property type="entry name" value="SET DOMAIN-CONTAINING PROTEIN 5"/>
    <property type="match status" value="1"/>
</dbReference>
<dbReference type="PANTHER" id="PTHR47332">
    <property type="entry name" value="SET DOMAIN-CONTAINING PROTEIN 5"/>
    <property type="match status" value="1"/>
</dbReference>
<keyword evidence="4" id="KW-1185">Reference proteome</keyword>
<dbReference type="InterPro" id="IPR053185">
    <property type="entry name" value="SET_domain_protein"/>
</dbReference>
<name>A0A366SDS8_9HYPO</name>
<dbReference type="Proteomes" id="UP000253153">
    <property type="component" value="Unassembled WGS sequence"/>
</dbReference>
<evidence type="ECO:0000256" key="1">
    <source>
        <dbReference type="SAM" id="MobiDB-lite"/>
    </source>
</evidence>
<dbReference type="OrthoDB" id="3180714at2759"/>
<dbReference type="InterPro" id="IPR046341">
    <property type="entry name" value="SET_dom_sf"/>
</dbReference>
<dbReference type="Gene3D" id="2.170.270.10">
    <property type="entry name" value="SET domain"/>
    <property type="match status" value="1"/>
</dbReference>
<feature type="region of interest" description="Disordered" evidence="1">
    <location>
        <begin position="1"/>
        <end position="64"/>
    </location>
</feature>
<feature type="compositionally biased region" description="Acidic residues" evidence="1">
    <location>
        <begin position="111"/>
        <end position="123"/>
    </location>
</feature>
<evidence type="ECO:0000313" key="3">
    <source>
        <dbReference type="EMBL" id="RBR27112.1"/>
    </source>
</evidence>
<dbReference type="SMART" id="SM00317">
    <property type="entry name" value="SET"/>
    <property type="match status" value="1"/>
</dbReference>
<proteinExistence type="predicted"/>
<dbReference type="RefSeq" id="XP_031021703.1">
    <property type="nucleotide sequence ID" value="XM_031154236.1"/>
</dbReference>
<accession>A0A366SDS8</accession>
<evidence type="ECO:0000259" key="2">
    <source>
        <dbReference type="PROSITE" id="PS50280"/>
    </source>
</evidence>
<feature type="compositionally biased region" description="Low complexity" evidence="1">
    <location>
        <begin position="96"/>
        <end position="110"/>
    </location>
</feature>
<dbReference type="Pfam" id="PF00856">
    <property type="entry name" value="SET"/>
    <property type="match status" value="1"/>
</dbReference>
<feature type="domain" description="SET" evidence="2">
    <location>
        <begin position="181"/>
        <end position="322"/>
    </location>
</feature>
<dbReference type="EMBL" id="QKXC01000003">
    <property type="protein sequence ID" value="RBR27112.1"/>
    <property type="molecule type" value="Genomic_DNA"/>
</dbReference>